<accession>A0A1T4V8A3</accession>
<dbReference type="RefSeq" id="WP_078928560.1">
    <property type="nucleotide sequence ID" value="NZ_FUXX01000013.1"/>
</dbReference>
<gene>
    <name evidence="2" type="ORF">SAMN02745213_01044</name>
</gene>
<keyword evidence="1" id="KW-0732">Signal</keyword>
<name>A0A1T4V8A3_9GAMM</name>
<evidence type="ECO:0000313" key="3">
    <source>
        <dbReference type="Proteomes" id="UP000242432"/>
    </source>
</evidence>
<evidence type="ECO:0000313" key="2">
    <source>
        <dbReference type="EMBL" id="SKA61167.1"/>
    </source>
</evidence>
<reference evidence="3" key="1">
    <citation type="submission" date="2017-02" db="EMBL/GenBank/DDBJ databases">
        <authorList>
            <person name="Varghese N."/>
            <person name="Submissions S."/>
        </authorList>
    </citation>
    <scope>NUCLEOTIDE SEQUENCE [LARGE SCALE GENOMIC DNA]</scope>
    <source>
        <strain evidence="3">DSM 3072</strain>
    </source>
</reference>
<evidence type="ECO:0000256" key="1">
    <source>
        <dbReference type="SAM" id="SignalP"/>
    </source>
</evidence>
<dbReference type="Proteomes" id="UP000242432">
    <property type="component" value="Unassembled WGS sequence"/>
</dbReference>
<dbReference type="AlphaFoldDB" id="A0A1T4V8A3"/>
<dbReference type="EMBL" id="FUXX01000013">
    <property type="protein sequence ID" value="SKA61167.1"/>
    <property type="molecule type" value="Genomic_DNA"/>
</dbReference>
<proteinExistence type="predicted"/>
<feature type="signal peptide" evidence="1">
    <location>
        <begin position="1"/>
        <end position="20"/>
    </location>
</feature>
<keyword evidence="3" id="KW-1185">Reference proteome</keyword>
<sequence>MSLFVKSLLLTLLLTSGAFANTLPEKMDKPESKDIIFDTSTYDEVVEMSYTQSTFHLPALCKNEAYSRTCGFFKNFYVSKFEHDYIGYITDNLDFEDENSDLFIQRDIAYQDVSFDFRVIKELGFMCAVVLVKQEFLDQKATLTDVFNFNLETKKFVHFEDLFEDPTLAAMTCSNLVYNKFKEYGYKNLYVIKAQIEVDPRNYVLLPDGIEFIFTKGTVAPNDVNSRLFISVDDLIAAKPKKEWFPSMKGEILGRKHVSHGIKSKLLN</sequence>
<organism evidence="2 3">
    <name type="scientific">Succinivibrio dextrinosolvens DSM 3072</name>
    <dbReference type="NCBI Taxonomy" id="1123324"/>
    <lineage>
        <taxon>Bacteria</taxon>
        <taxon>Pseudomonadati</taxon>
        <taxon>Pseudomonadota</taxon>
        <taxon>Gammaproteobacteria</taxon>
        <taxon>Aeromonadales</taxon>
        <taxon>Succinivibrionaceae</taxon>
        <taxon>Succinivibrio</taxon>
    </lineage>
</organism>
<feature type="chain" id="PRO_5012142877" evidence="1">
    <location>
        <begin position="21"/>
        <end position="268"/>
    </location>
</feature>
<protein>
    <submittedName>
        <fullName evidence="2">Uncharacterized protein</fullName>
    </submittedName>
</protein>